<dbReference type="GO" id="GO:0009062">
    <property type="term" value="P:fatty acid catabolic process"/>
    <property type="evidence" value="ECO:0007669"/>
    <property type="project" value="TreeGrafter"/>
</dbReference>
<dbReference type="PANTHER" id="PTHR11049">
    <property type="entry name" value="ACYL COENZYME A THIOESTER HYDROLASE"/>
    <property type="match status" value="1"/>
</dbReference>
<dbReference type="OrthoDB" id="9801856at2"/>
<evidence type="ECO:0000259" key="4">
    <source>
        <dbReference type="PROSITE" id="PS51770"/>
    </source>
</evidence>
<evidence type="ECO:0000256" key="1">
    <source>
        <dbReference type="ARBA" id="ARBA00010458"/>
    </source>
</evidence>
<organism evidence="5 6">
    <name type="scientific">Zavarzinia compransoris</name>
    <dbReference type="NCBI Taxonomy" id="1264899"/>
    <lineage>
        <taxon>Bacteria</taxon>
        <taxon>Pseudomonadati</taxon>
        <taxon>Pseudomonadota</taxon>
        <taxon>Alphaproteobacteria</taxon>
        <taxon>Rhodospirillales</taxon>
        <taxon>Zavarziniaceae</taxon>
        <taxon>Zavarzinia</taxon>
    </lineage>
</organism>
<evidence type="ECO:0000256" key="2">
    <source>
        <dbReference type="ARBA" id="ARBA00022801"/>
    </source>
</evidence>
<name>A0A317DYY2_9PROT</name>
<evidence type="ECO:0000313" key="5">
    <source>
        <dbReference type="EMBL" id="PWR18243.1"/>
    </source>
</evidence>
<dbReference type="SUPFAM" id="SSF54637">
    <property type="entry name" value="Thioesterase/thiol ester dehydrase-isomerase"/>
    <property type="match status" value="1"/>
</dbReference>
<dbReference type="RefSeq" id="WP_109922950.1">
    <property type="nucleotide sequence ID" value="NZ_QGLF01000006.1"/>
</dbReference>
<dbReference type="InterPro" id="IPR033120">
    <property type="entry name" value="HOTDOG_ACOT"/>
</dbReference>
<evidence type="ECO:0000256" key="3">
    <source>
        <dbReference type="PROSITE-ProRule" id="PRU01106"/>
    </source>
</evidence>
<keyword evidence="6" id="KW-1185">Reference proteome</keyword>
<dbReference type="InterPro" id="IPR029069">
    <property type="entry name" value="HotDog_dom_sf"/>
</dbReference>
<dbReference type="GO" id="GO:0005829">
    <property type="term" value="C:cytosol"/>
    <property type="evidence" value="ECO:0007669"/>
    <property type="project" value="TreeGrafter"/>
</dbReference>
<feature type="domain" description="HotDog ACOT-type" evidence="4">
    <location>
        <begin position="1"/>
        <end position="110"/>
    </location>
</feature>
<accession>A0A317DYY2</accession>
<dbReference type="EMBL" id="QGLF01000006">
    <property type="protein sequence ID" value="PWR18243.1"/>
    <property type="molecule type" value="Genomic_DNA"/>
</dbReference>
<dbReference type="PROSITE" id="PS51770">
    <property type="entry name" value="HOTDOG_ACOT"/>
    <property type="match status" value="1"/>
</dbReference>
<dbReference type="InterPro" id="IPR006683">
    <property type="entry name" value="Thioestr_dom"/>
</dbReference>
<sequence>MTCFVEMIFPEQSNHYGTLFGGTALSLMGKAAFVAATRHARRAVVMASSDKIDFHVPIKVGQIAELKARVVRSGRSSMTVEVEVTAETLLSGDRRLAMSGRFEMVAVDESGRPVPFARAEESV</sequence>
<dbReference type="Proteomes" id="UP000246077">
    <property type="component" value="Unassembled WGS sequence"/>
</dbReference>
<dbReference type="Gene3D" id="3.10.129.10">
    <property type="entry name" value="Hotdog Thioesterase"/>
    <property type="match status" value="1"/>
</dbReference>
<evidence type="ECO:0000313" key="6">
    <source>
        <dbReference type="Proteomes" id="UP000246077"/>
    </source>
</evidence>
<dbReference type="GO" id="GO:0006637">
    <property type="term" value="P:acyl-CoA metabolic process"/>
    <property type="evidence" value="ECO:0007669"/>
    <property type="project" value="TreeGrafter"/>
</dbReference>
<reference evidence="6" key="1">
    <citation type="submission" date="2018-05" db="EMBL/GenBank/DDBJ databases">
        <title>Zavarzinia sp. HR-AS.</title>
        <authorList>
            <person name="Lee Y."/>
            <person name="Jeon C.O."/>
        </authorList>
    </citation>
    <scope>NUCLEOTIDE SEQUENCE [LARGE SCALE GENOMIC DNA]</scope>
    <source>
        <strain evidence="6">DSM 1231</strain>
    </source>
</reference>
<dbReference type="Pfam" id="PF03061">
    <property type="entry name" value="4HBT"/>
    <property type="match status" value="1"/>
</dbReference>
<dbReference type="GO" id="GO:0052816">
    <property type="term" value="F:long-chain fatty acyl-CoA hydrolase activity"/>
    <property type="evidence" value="ECO:0007669"/>
    <property type="project" value="TreeGrafter"/>
</dbReference>
<gene>
    <name evidence="5" type="ORF">DKG75_19940</name>
</gene>
<comment type="similarity">
    <text evidence="1">Belongs to the acyl coenzyme A hydrolase family.</text>
</comment>
<dbReference type="CDD" id="cd03442">
    <property type="entry name" value="BFIT_BACH"/>
    <property type="match status" value="1"/>
</dbReference>
<comment type="caution">
    <text evidence="5">The sequence shown here is derived from an EMBL/GenBank/DDBJ whole genome shotgun (WGS) entry which is preliminary data.</text>
</comment>
<proteinExistence type="inferred from homology"/>
<dbReference type="PANTHER" id="PTHR11049:SF24">
    <property type="entry name" value="CYTOSOLIC ACYL COENZYME A THIOESTER HYDROLASE"/>
    <property type="match status" value="1"/>
</dbReference>
<dbReference type="InterPro" id="IPR040170">
    <property type="entry name" value="Cytosol_ACT"/>
</dbReference>
<keyword evidence="2 3" id="KW-0378">Hydrolase</keyword>
<dbReference type="AlphaFoldDB" id="A0A317DYY2"/>
<protein>
    <submittedName>
        <fullName evidence="5">Acyl-CoA thioesterase</fullName>
    </submittedName>
</protein>